<evidence type="ECO:0000313" key="2">
    <source>
        <dbReference type="Proteomes" id="UP000186559"/>
    </source>
</evidence>
<dbReference type="KEGG" id="tpro:Ga0080559_TMP1978"/>
<protein>
    <submittedName>
        <fullName evidence="1">Uncharacterized protein</fullName>
    </submittedName>
</protein>
<dbReference type="Proteomes" id="UP000186559">
    <property type="component" value="Chromosome"/>
</dbReference>
<sequence>MCAPVLNLWPVTALRARCPMACPAGRRVYSRVSSGATPQ</sequence>
<reference evidence="1 2" key="1">
    <citation type="submission" date="2016-03" db="EMBL/GenBank/DDBJ databases">
        <title>Deep-sea bacteria in the southern Pacific.</title>
        <authorList>
            <person name="Tang K."/>
        </authorList>
    </citation>
    <scope>NUCLEOTIDE SEQUENCE [LARGE SCALE GENOMIC DNA]</scope>
    <source>
        <strain evidence="1 2">JLT2016</strain>
    </source>
</reference>
<organism evidence="1 2">
    <name type="scientific">Salipiger profundus</name>
    <dbReference type="NCBI Taxonomy" id="1229727"/>
    <lineage>
        <taxon>Bacteria</taxon>
        <taxon>Pseudomonadati</taxon>
        <taxon>Pseudomonadota</taxon>
        <taxon>Alphaproteobacteria</taxon>
        <taxon>Rhodobacterales</taxon>
        <taxon>Roseobacteraceae</taxon>
        <taxon>Salipiger</taxon>
    </lineage>
</organism>
<proteinExistence type="predicted"/>
<evidence type="ECO:0000313" key="1">
    <source>
        <dbReference type="EMBL" id="APX22774.1"/>
    </source>
</evidence>
<dbReference type="AlphaFoldDB" id="A0A1U7D3N1"/>
<keyword evidence="2" id="KW-1185">Reference proteome</keyword>
<name>A0A1U7D3N1_9RHOB</name>
<gene>
    <name evidence="1" type="ORF">Ga0080559_TMP1978</name>
</gene>
<accession>A0A1U7D3N1</accession>
<dbReference type="EMBL" id="CP014796">
    <property type="protein sequence ID" value="APX22774.1"/>
    <property type="molecule type" value="Genomic_DNA"/>
</dbReference>